<dbReference type="EMBL" id="JAKEVZ010000001">
    <property type="protein sequence ID" value="MCF1749598.1"/>
    <property type="molecule type" value="Genomic_DNA"/>
</dbReference>
<keyword evidence="2" id="KW-1185">Reference proteome</keyword>
<evidence type="ECO:0008006" key="3">
    <source>
        <dbReference type="Google" id="ProtNLM"/>
    </source>
</evidence>
<comment type="caution">
    <text evidence="1">The sequence shown here is derived from an EMBL/GenBank/DDBJ whole genome shotgun (WGS) entry which is preliminary data.</text>
</comment>
<accession>A0ABS9BNG4</accession>
<gene>
    <name evidence="1" type="ORF">L0U89_00830</name>
</gene>
<name>A0ABS9BNG4_9BACT</name>
<reference evidence="1 2" key="1">
    <citation type="submission" date="2022-01" db="EMBL/GenBank/DDBJ databases">
        <title>Mariniradius saccharolyticus sp. nov., isolated from sediment of a river.</title>
        <authorList>
            <person name="Liu H."/>
        </authorList>
    </citation>
    <scope>NUCLEOTIDE SEQUENCE [LARGE SCALE GENOMIC DNA]</scope>
    <source>
        <strain evidence="1 2">RY-2</strain>
    </source>
</reference>
<sequence length="287" mass="32959">MKLNNLLLPHPVLGQADDINSSFGFKESPTIDIKQSTYQIEFEIEHDNGTIADLVRVNKAIYCCEVNCAGTLFREIFTSKDPRFGFEIPRTSLRKRVDFQVFCLALEDIPNYYNPTAHPDFSGFIFELEKADLLGVFGAFRFNADVQYHKLKAASSFLQIIPNEGDEEFTKFVLDDSKIQVKLPKALYEKYKQDYIGKKREFADIIHASLVQNALTIALFNFKEHLERENVWAVSIQHRLLSEPELNNCSDHVDPNNIPDLVQKLLGNPNKRMIEQLEKLSIVNQTD</sequence>
<evidence type="ECO:0000313" key="2">
    <source>
        <dbReference type="Proteomes" id="UP001201449"/>
    </source>
</evidence>
<organism evidence="1 2">
    <name type="scientific">Mariniradius sediminis</name>
    <dbReference type="NCBI Taxonomy" id="2909237"/>
    <lineage>
        <taxon>Bacteria</taxon>
        <taxon>Pseudomonadati</taxon>
        <taxon>Bacteroidota</taxon>
        <taxon>Cytophagia</taxon>
        <taxon>Cytophagales</taxon>
        <taxon>Cyclobacteriaceae</taxon>
        <taxon>Mariniradius</taxon>
    </lineage>
</organism>
<proteinExistence type="predicted"/>
<evidence type="ECO:0000313" key="1">
    <source>
        <dbReference type="EMBL" id="MCF1749598.1"/>
    </source>
</evidence>
<dbReference type="Proteomes" id="UP001201449">
    <property type="component" value="Unassembled WGS sequence"/>
</dbReference>
<protein>
    <recommendedName>
        <fullName evidence="3">TIGR04255 family protein</fullName>
    </recommendedName>
</protein>
<dbReference type="RefSeq" id="WP_234859785.1">
    <property type="nucleotide sequence ID" value="NZ_JAKEVZ010000001.1"/>
</dbReference>